<dbReference type="GO" id="GO:0046872">
    <property type="term" value="F:metal ion binding"/>
    <property type="evidence" value="ECO:0007669"/>
    <property type="project" value="UniProtKB-KW"/>
</dbReference>
<feature type="binding site" evidence="14">
    <location>
        <position position="315"/>
    </location>
    <ligand>
        <name>[4Fe-4S] cluster</name>
        <dbReference type="ChEBI" id="CHEBI:49883"/>
    </ligand>
</feature>
<keyword evidence="11 14" id="KW-0411">Iron-sulfur</keyword>
<dbReference type="GO" id="GO:0051539">
    <property type="term" value="F:4 iron, 4 sulfur cluster binding"/>
    <property type="evidence" value="ECO:0007669"/>
    <property type="project" value="UniProtKB-KW"/>
</dbReference>
<evidence type="ECO:0000256" key="4">
    <source>
        <dbReference type="ARBA" id="ARBA00012669"/>
    </source>
</evidence>
<feature type="binding site" evidence="14">
    <location>
        <position position="218"/>
    </location>
    <ligand>
        <name>[4Fe-4S] cluster</name>
        <dbReference type="ChEBI" id="CHEBI:49883"/>
    </ligand>
</feature>
<comment type="similarity">
    <text evidence="14">Belongs to the quinolinate synthase family. Type 1 subfamily.</text>
</comment>
<dbReference type="Gene3D" id="3.40.50.10800">
    <property type="entry name" value="NadA-like"/>
    <property type="match status" value="3"/>
</dbReference>
<comment type="pathway">
    <text evidence="3 14">Cofactor biosynthesis; NAD(+) biosynthesis; quinolinate from iminoaspartate: step 1/1.</text>
</comment>
<dbReference type="EMBL" id="OGUU01000012">
    <property type="protein sequence ID" value="SPC18901.1"/>
    <property type="molecule type" value="Genomic_DNA"/>
</dbReference>
<dbReference type="InterPro" id="IPR036094">
    <property type="entry name" value="NadA_sf"/>
</dbReference>
<dbReference type="EMBL" id="LT984813">
    <property type="protein sequence ID" value="SPD65638.1"/>
    <property type="molecule type" value="Genomic_DNA"/>
</dbReference>
<dbReference type="InterPro" id="IPR023513">
    <property type="entry name" value="Quinolinate_synth_A_type1"/>
</dbReference>
<feature type="binding site" evidence="14">
    <location>
        <position position="131"/>
    </location>
    <ligand>
        <name>[4Fe-4S] cluster</name>
        <dbReference type="ChEBI" id="CHEBI:49883"/>
    </ligand>
</feature>
<dbReference type="OMA" id="CFCSTMN"/>
<dbReference type="FunFam" id="3.40.50.10800:FF:000001">
    <property type="entry name" value="Quinolinate synthase A"/>
    <property type="match status" value="1"/>
</dbReference>
<evidence type="ECO:0000256" key="14">
    <source>
        <dbReference type="HAMAP-Rule" id="MF_00567"/>
    </source>
</evidence>
<evidence type="ECO:0000256" key="2">
    <source>
        <dbReference type="ARBA" id="ARBA00004496"/>
    </source>
</evidence>
<dbReference type="Proteomes" id="UP000254259">
    <property type="component" value="Chromosome CBM2636"/>
</dbReference>
<keyword evidence="10 14" id="KW-0408">Iron</keyword>
<dbReference type="Pfam" id="PF02445">
    <property type="entry name" value="NadA"/>
    <property type="match status" value="1"/>
</dbReference>
<evidence type="ECO:0000256" key="13">
    <source>
        <dbReference type="ARBA" id="ARBA00073059"/>
    </source>
</evidence>
<keyword evidence="7 14" id="KW-0662">Pyridine nucleotide biosynthesis</keyword>
<dbReference type="NCBIfam" id="NF006877">
    <property type="entry name" value="PRK09375.1-1"/>
    <property type="match status" value="1"/>
</dbReference>
<feature type="binding site" evidence="14">
    <location>
        <position position="65"/>
    </location>
    <ligand>
        <name>iminosuccinate</name>
        <dbReference type="ChEBI" id="CHEBI:77875"/>
    </ligand>
</feature>
<dbReference type="AlphaFoldDB" id="A0A375CWW7"/>
<dbReference type="NCBIfam" id="TIGR00550">
    <property type="entry name" value="nadA"/>
    <property type="match status" value="1"/>
</dbReference>
<evidence type="ECO:0000313" key="18">
    <source>
        <dbReference type="Proteomes" id="UP000257139"/>
    </source>
</evidence>
<evidence type="ECO:0000256" key="12">
    <source>
        <dbReference type="ARBA" id="ARBA00050125"/>
    </source>
</evidence>
<evidence type="ECO:0000313" key="15">
    <source>
        <dbReference type="EMBL" id="SPC18901.1"/>
    </source>
</evidence>
<sequence length="384" mass="41647">MTPQSIKTVEFEKPNLAGAQNAAGASCVAHAWAKVPPVLSPDERQSLKARIRRLLKERNAVLVAHYYVDADLQDLAEETGGCVSDSLEMARFGRDHEARTLVVAGVRFMGETAKILSPEKTVLMPDLDATCSLDLGCPADEFAAFCDAHPDRTVVVYANTSAAVKARADWMVTSSIGLKIVEHLHAQGKKILWAPDKHLGSYIQKQTGADMLLWQGSCLVHDEFKGIELDLLRREFPNAKILVHPESPENVVAQADVVGSTSQLIEAAQKLDATEFIVATDNGILHKMRMAAPGKHFIEAPTAGNSATCKSCAHCPWMAMNALTNLAEVLETGRNEIHVDPVIGRQAVTCINRMLDFAAAQKRNVRPSADLANEQALFQGIGPA</sequence>
<feature type="binding site" evidence="14">
    <location>
        <begin position="157"/>
        <end position="159"/>
    </location>
    <ligand>
        <name>iminosuccinate</name>
        <dbReference type="ChEBI" id="CHEBI:77875"/>
    </ligand>
</feature>
<comment type="subcellular location">
    <subcellularLocation>
        <location evidence="2 14">Cytoplasm</location>
    </subcellularLocation>
</comment>
<dbReference type="PROSITE" id="PS51257">
    <property type="entry name" value="PROKAR_LIPOPROTEIN"/>
    <property type="match status" value="1"/>
</dbReference>
<evidence type="ECO:0000256" key="3">
    <source>
        <dbReference type="ARBA" id="ARBA00005065"/>
    </source>
</evidence>
<evidence type="ECO:0000256" key="5">
    <source>
        <dbReference type="ARBA" id="ARBA00022485"/>
    </source>
</evidence>
<evidence type="ECO:0000313" key="16">
    <source>
        <dbReference type="EMBL" id="SPD65638.1"/>
    </source>
</evidence>
<dbReference type="EC" id="2.5.1.72" evidence="4 14"/>
<dbReference type="GO" id="GO:0005829">
    <property type="term" value="C:cytosol"/>
    <property type="evidence" value="ECO:0007669"/>
    <property type="project" value="TreeGrafter"/>
</dbReference>
<dbReference type="FunFam" id="3.40.50.10800:FF:000003">
    <property type="entry name" value="Quinolinate synthase A"/>
    <property type="match status" value="1"/>
</dbReference>
<keyword evidence="6 14" id="KW-0963">Cytoplasm</keyword>
<keyword evidence="8 14" id="KW-0808">Transferase</keyword>
<reference evidence="17 18" key="1">
    <citation type="submission" date="2018-01" db="EMBL/GenBank/DDBJ databases">
        <authorList>
            <person name="Clerissi C."/>
        </authorList>
    </citation>
    <scope>NUCLEOTIDE SEQUENCE [LARGE SCALE GENOMIC DNA]</scope>
    <source>
        <strain evidence="15">Cupriavidus taiwanensis STM 6021</strain>
        <strain evidence="16">Cupriavidus taiwanensis SWF 66322</strain>
    </source>
</reference>
<dbReference type="Proteomes" id="UP000257139">
    <property type="component" value="Chromosome CBM2594_a"/>
</dbReference>
<dbReference type="RefSeq" id="WP_012353742.1">
    <property type="nucleotide sequence ID" value="NZ_CBCRZP010000001.1"/>
</dbReference>
<comment type="function">
    <text evidence="1 14">Catalyzes the condensation of iminoaspartate with dihydroxyacetone phosphate to form quinolinate.</text>
</comment>
<evidence type="ECO:0000256" key="7">
    <source>
        <dbReference type="ARBA" id="ARBA00022642"/>
    </source>
</evidence>
<keyword evidence="5 14" id="KW-0004">4Fe-4S</keyword>
<evidence type="ECO:0000256" key="10">
    <source>
        <dbReference type="ARBA" id="ARBA00023004"/>
    </source>
</evidence>
<evidence type="ECO:0000256" key="6">
    <source>
        <dbReference type="ARBA" id="ARBA00022490"/>
    </source>
</evidence>
<dbReference type="UniPathway" id="UPA00253">
    <property type="reaction ID" value="UER00327"/>
</dbReference>
<dbReference type="InterPro" id="IPR003473">
    <property type="entry name" value="NadA"/>
</dbReference>
<evidence type="ECO:0000256" key="9">
    <source>
        <dbReference type="ARBA" id="ARBA00022723"/>
    </source>
</evidence>
<evidence type="ECO:0000256" key="8">
    <source>
        <dbReference type="ARBA" id="ARBA00022679"/>
    </source>
</evidence>
<feature type="binding site" evidence="14">
    <location>
        <position position="86"/>
    </location>
    <ligand>
        <name>iminosuccinate</name>
        <dbReference type="ChEBI" id="CHEBI:77875"/>
    </ligand>
</feature>
<name>A0A375CWW7_9BURK</name>
<dbReference type="NCBIfam" id="NF006878">
    <property type="entry name" value="PRK09375.1-2"/>
    <property type="match status" value="1"/>
</dbReference>
<accession>A0A375CWW7</accession>
<dbReference type="GeneID" id="29761710"/>
<evidence type="ECO:0000256" key="11">
    <source>
        <dbReference type="ARBA" id="ARBA00023014"/>
    </source>
</evidence>
<feature type="binding site" evidence="14">
    <location>
        <begin position="244"/>
        <end position="246"/>
    </location>
    <ligand>
        <name>iminosuccinate</name>
        <dbReference type="ChEBI" id="CHEBI:77875"/>
    </ligand>
</feature>
<evidence type="ECO:0000313" key="17">
    <source>
        <dbReference type="Proteomes" id="UP000254259"/>
    </source>
</evidence>
<dbReference type="GO" id="GO:0034628">
    <property type="term" value="P:'de novo' NAD+ biosynthetic process from L-aspartate"/>
    <property type="evidence" value="ECO:0007669"/>
    <property type="project" value="TreeGrafter"/>
</dbReference>
<dbReference type="SUPFAM" id="SSF142754">
    <property type="entry name" value="NadA-like"/>
    <property type="match status" value="1"/>
</dbReference>
<comment type="catalytic activity">
    <reaction evidence="12">
        <text>iminosuccinate + dihydroxyacetone phosphate = quinolinate + phosphate + 2 H2O + H(+)</text>
        <dbReference type="Rhea" id="RHEA:25888"/>
        <dbReference type="ChEBI" id="CHEBI:15377"/>
        <dbReference type="ChEBI" id="CHEBI:15378"/>
        <dbReference type="ChEBI" id="CHEBI:29959"/>
        <dbReference type="ChEBI" id="CHEBI:43474"/>
        <dbReference type="ChEBI" id="CHEBI:57642"/>
        <dbReference type="ChEBI" id="CHEBI:77875"/>
        <dbReference type="EC" id="2.5.1.72"/>
    </reaction>
    <physiologicalReaction direction="left-to-right" evidence="12">
        <dbReference type="Rhea" id="RHEA:25889"/>
    </physiologicalReaction>
</comment>
<organism evidence="15 18">
    <name type="scientific">Cupriavidus taiwanensis</name>
    <dbReference type="NCBI Taxonomy" id="164546"/>
    <lineage>
        <taxon>Bacteria</taxon>
        <taxon>Pseudomonadati</taxon>
        <taxon>Pseudomonadota</taxon>
        <taxon>Betaproteobacteria</taxon>
        <taxon>Burkholderiales</taxon>
        <taxon>Burkholderiaceae</taxon>
        <taxon>Cupriavidus</taxon>
    </lineage>
</organism>
<gene>
    <name evidence="14 15" type="primary">nadA</name>
    <name evidence="15" type="ORF">CBM2594_A80340</name>
    <name evidence="16" type="ORF">CBM2636_20156</name>
</gene>
<feature type="binding site" evidence="14">
    <location>
        <position position="174"/>
    </location>
    <ligand>
        <name>iminosuccinate</name>
        <dbReference type="ChEBI" id="CHEBI:77875"/>
    </ligand>
</feature>
<dbReference type="GO" id="GO:0008987">
    <property type="term" value="F:quinolinate synthetase A activity"/>
    <property type="evidence" value="ECO:0007669"/>
    <property type="project" value="UniProtKB-UniRule"/>
</dbReference>
<dbReference type="PANTHER" id="PTHR30573:SF0">
    <property type="entry name" value="QUINOLINATE SYNTHASE, CHLOROPLASTIC"/>
    <property type="match status" value="1"/>
</dbReference>
<dbReference type="PANTHER" id="PTHR30573">
    <property type="entry name" value="QUINOLINATE SYNTHETASE A"/>
    <property type="match status" value="1"/>
</dbReference>
<evidence type="ECO:0000256" key="1">
    <source>
        <dbReference type="ARBA" id="ARBA00003791"/>
    </source>
</evidence>
<keyword evidence="9 14" id="KW-0479">Metal-binding</keyword>
<comment type="cofactor">
    <cofactor evidence="14">
        <name>[4Fe-4S] cluster</name>
        <dbReference type="ChEBI" id="CHEBI:49883"/>
    </cofactor>
    <text evidence="14">Binds 1 [4Fe-4S] cluster per subunit.</text>
</comment>
<protein>
    <recommendedName>
        <fullName evidence="13 14">Quinolinate synthase</fullName>
        <ecNumber evidence="4 14">2.5.1.72</ecNumber>
    </recommendedName>
</protein>
<proteinExistence type="inferred from homology"/>
<dbReference type="HAMAP" id="MF_00567">
    <property type="entry name" value="NadA_type1"/>
    <property type="match status" value="1"/>
</dbReference>
<feature type="binding site" evidence="14">
    <location>
        <position position="261"/>
    </location>
    <ligand>
        <name>iminosuccinate</name>
        <dbReference type="ChEBI" id="CHEBI:77875"/>
    </ligand>
</feature>